<comment type="subcellular location">
    <subcellularLocation>
        <location evidence="1">Cell membrane</location>
        <topology evidence="1">Multi-pass membrane protein</topology>
    </subcellularLocation>
</comment>
<dbReference type="KEGG" id="iag:Igag_1567"/>
<dbReference type="BioCyc" id="IAGG583356:GHAH-1559-MONOMER"/>
<dbReference type="InterPro" id="IPR003689">
    <property type="entry name" value="ZIP"/>
</dbReference>
<feature type="transmembrane region" description="Helical" evidence="8">
    <location>
        <begin position="69"/>
        <end position="88"/>
    </location>
</feature>
<feature type="transmembrane region" description="Helical" evidence="8">
    <location>
        <begin position="44"/>
        <end position="63"/>
    </location>
</feature>
<feature type="transmembrane region" description="Helical" evidence="8">
    <location>
        <begin position="233"/>
        <end position="252"/>
    </location>
</feature>
<keyword evidence="7 8" id="KW-0472">Membrane</keyword>
<evidence type="ECO:0000256" key="8">
    <source>
        <dbReference type="SAM" id="Phobius"/>
    </source>
</evidence>
<feature type="transmembrane region" description="Helical" evidence="8">
    <location>
        <begin position="174"/>
        <end position="194"/>
    </location>
</feature>
<dbReference type="PANTHER" id="PTHR11040">
    <property type="entry name" value="ZINC/IRON TRANSPORTER"/>
    <property type="match status" value="1"/>
</dbReference>
<proteinExistence type="inferred from homology"/>
<dbReference type="PANTHER" id="PTHR11040:SF211">
    <property type="entry name" value="ZINC TRANSPORTER ZIP11"/>
    <property type="match status" value="1"/>
</dbReference>
<evidence type="ECO:0000256" key="3">
    <source>
        <dbReference type="ARBA" id="ARBA00022475"/>
    </source>
</evidence>
<keyword evidence="5" id="KW-0862">Zinc</keyword>
<evidence type="ECO:0000313" key="10">
    <source>
        <dbReference type="Proteomes" id="UP000001304"/>
    </source>
</evidence>
<accession>E0SRB5</accession>
<gene>
    <name evidence="9" type="ordered locus">Igag_1567</name>
</gene>
<feature type="transmembrane region" description="Helical" evidence="8">
    <location>
        <begin position="12"/>
        <end position="32"/>
    </location>
</feature>
<organism evidence="9 10">
    <name type="scientific">Ignisphaera aggregans (strain DSM 17230 / JCM 13409 / AQ1.S1)</name>
    <dbReference type="NCBI Taxonomy" id="583356"/>
    <lineage>
        <taxon>Archaea</taxon>
        <taxon>Thermoproteota</taxon>
        <taxon>Thermoprotei</taxon>
        <taxon>Desulfurococcales</taxon>
        <taxon>Desulfurococcaceae</taxon>
        <taxon>Ignisphaera</taxon>
    </lineage>
</organism>
<feature type="transmembrane region" description="Helical" evidence="8">
    <location>
        <begin position="109"/>
        <end position="128"/>
    </location>
</feature>
<dbReference type="GO" id="GO:0005886">
    <property type="term" value="C:plasma membrane"/>
    <property type="evidence" value="ECO:0007669"/>
    <property type="project" value="UniProtKB-SubCell"/>
</dbReference>
<reference evidence="9 10" key="1">
    <citation type="journal article" date="2010" name="Stand. Genomic Sci.">
        <title>Complete genome sequence of Ignisphaera aggregans type strain (AQ1.S1).</title>
        <authorList>
            <person name="Goker M."/>
            <person name="Held B."/>
            <person name="Lapidus A."/>
            <person name="Nolan M."/>
            <person name="Spring S."/>
            <person name="Yasawong M."/>
            <person name="Lucas S."/>
            <person name="Glavina Del Rio T."/>
            <person name="Tice H."/>
            <person name="Cheng J.F."/>
            <person name="Goodwin L."/>
            <person name="Tapia R."/>
            <person name="Pitluck S."/>
            <person name="Liolios K."/>
            <person name="Ivanova N."/>
            <person name="Mavromatis K."/>
            <person name="Mikhailova N."/>
            <person name="Pati A."/>
            <person name="Chen A."/>
            <person name="Palaniappan K."/>
            <person name="Brambilla E."/>
            <person name="Land M."/>
            <person name="Hauser L."/>
            <person name="Chang Y.J."/>
            <person name="Jeffries C.D."/>
            <person name="Brettin T."/>
            <person name="Detter J.C."/>
            <person name="Han C."/>
            <person name="Rohde M."/>
            <person name="Sikorski J."/>
            <person name="Woyke T."/>
            <person name="Bristow J."/>
            <person name="Eisen J.A."/>
            <person name="Markowitz V."/>
            <person name="Hugenholtz P."/>
            <person name="Kyrpides N.C."/>
            <person name="Klenk H.P."/>
        </authorList>
    </citation>
    <scope>NUCLEOTIDE SEQUENCE [LARGE SCALE GENOMIC DNA]</scope>
    <source>
        <strain evidence="10">DSM 17230 / JCM 13409 / AQ1.S1</strain>
    </source>
</reference>
<evidence type="ECO:0000256" key="5">
    <source>
        <dbReference type="ARBA" id="ARBA00022833"/>
    </source>
</evidence>
<evidence type="ECO:0000256" key="1">
    <source>
        <dbReference type="ARBA" id="ARBA00004651"/>
    </source>
</evidence>
<dbReference type="HOGENOM" id="CLU_015114_1_3_2"/>
<keyword evidence="4 8" id="KW-0812">Transmembrane</keyword>
<dbReference type="GO" id="GO:0005385">
    <property type="term" value="F:zinc ion transmembrane transporter activity"/>
    <property type="evidence" value="ECO:0007669"/>
    <property type="project" value="TreeGrafter"/>
</dbReference>
<evidence type="ECO:0000256" key="7">
    <source>
        <dbReference type="ARBA" id="ARBA00023136"/>
    </source>
</evidence>
<dbReference type="Pfam" id="PF02535">
    <property type="entry name" value="Zip"/>
    <property type="match status" value="1"/>
</dbReference>
<keyword evidence="10" id="KW-1185">Reference proteome</keyword>
<evidence type="ECO:0000256" key="4">
    <source>
        <dbReference type="ARBA" id="ARBA00022692"/>
    </source>
</evidence>
<evidence type="ECO:0000256" key="2">
    <source>
        <dbReference type="ARBA" id="ARBA00006939"/>
    </source>
</evidence>
<dbReference type="Proteomes" id="UP000001304">
    <property type="component" value="Chromosome"/>
</dbReference>
<keyword evidence="6 8" id="KW-1133">Transmembrane helix</keyword>
<keyword evidence="3" id="KW-1003">Cell membrane</keyword>
<dbReference type="STRING" id="583356.Igag_1567"/>
<sequence>MVNNYSANPYINISLVALPTFIATAFGSALVFMNVRLGEKGLDIGMGFAAGVMVYVSFANLLIPSIERYPLAFVLIGFGIGIAIIRALDVVVPHTTIVKNINYVDAKKLSRAILIALAIAIHNIPEGLAVGTTTMYNFDYGLMTSIAIAIQDIPEGLAVAIAITKFGGSSMKGFVMGVASGLSEYLSAFIPLIILIEPQVLLPIMSTLSASMMIYVVIHEIAPEIFGHEHDEYAVTGFLTGLIISIALYAVYPE</sequence>
<comment type="similarity">
    <text evidence="2">Belongs to the ZIP transporter (TC 2.A.5) family.</text>
</comment>
<evidence type="ECO:0000313" key="9">
    <source>
        <dbReference type="EMBL" id="ADM28369.1"/>
    </source>
</evidence>
<dbReference type="EMBL" id="CP002098">
    <property type="protein sequence ID" value="ADM28369.1"/>
    <property type="molecule type" value="Genomic_DNA"/>
</dbReference>
<feature type="transmembrane region" description="Helical" evidence="8">
    <location>
        <begin position="200"/>
        <end position="221"/>
    </location>
</feature>
<dbReference type="AlphaFoldDB" id="E0SRB5"/>
<name>E0SRB5_IGNAA</name>
<evidence type="ECO:0000256" key="6">
    <source>
        <dbReference type="ARBA" id="ARBA00022989"/>
    </source>
</evidence>
<protein>
    <submittedName>
        <fullName evidence="9">Zinc/iron permease</fullName>
    </submittedName>
</protein>